<keyword evidence="3" id="KW-1185">Reference proteome</keyword>
<evidence type="ECO:0000256" key="1">
    <source>
        <dbReference type="SAM" id="MobiDB-lite"/>
    </source>
</evidence>
<accession>A0A9N9SSS3</accession>
<sequence>MPMKILITPEQIRPSPKAAQRKEAQRGRKRGRSRILTSTLEKAEAERLALERERKKSGKLSVAIRNISNKKQVCEDSESSSEELQTPYQDTDDNLEIYLSSEKDEIEKIDWNNSSVNLKTEILWLLNFVLKSLLFIMLTKCCSVIH</sequence>
<reference evidence="2" key="1">
    <citation type="submission" date="2022-01" db="EMBL/GenBank/DDBJ databases">
        <authorList>
            <person name="King R."/>
        </authorList>
    </citation>
    <scope>NUCLEOTIDE SEQUENCE</scope>
</reference>
<dbReference type="OrthoDB" id="6754206at2759"/>
<gene>
    <name evidence="2" type="ORF">DIABBA_LOCUS3478</name>
</gene>
<dbReference type="AlphaFoldDB" id="A0A9N9SSS3"/>
<dbReference type="Proteomes" id="UP001153709">
    <property type="component" value="Chromosome 2"/>
</dbReference>
<organism evidence="2 3">
    <name type="scientific">Diabrotica balteata</name>
    <name type="common">Banded cucumber beetle</name>
    <dbReference type="NCBI Taxonomy" id="107213"/>
    <lineage>
        <taxon>Eukaryota</taxon>
        <taxon>Metazoa</taxon>
        <taxon>Ecdysozoa</taxon>
        <taxon>Arthropoda</taxon>
        <taxon>Hexapoda</taxon>
        <taxon>Insecta</taxon>
        <taxon>Pterygota</taxon>
        <taxon>Neoptera</taxon>
        <taxon>Endopterygota</taxon>
        <taxon>Coleoptera</taxon>
        <taxon>Polyphaga</taxon>
        <taxon>Cucujiformia</taxon>
        <taxon>Chrysomeloidea</taxon>
        <taxon>Chrysomelidae</taxon>
        <taxon>Galerucinae</taxon>
        <taxon>Diabroticina</taxon>
        <taxon>Diabroticites</taxon>
        <taxon>Diabrotica</taxon>
    </lineage>
</organism>
<name>A0A9N9SSS3_DIABA</name>
<dbReference type="EMBL" id="OU898277">
    <property type="protein sequence ID" value="CAG9829709.1"/>
    <property type="molecule type" value="Genomic_DNA"/>
</dbReference>
<feature type="region of interest" description="Disordered" evidence="1">
    <location>
        <begin position="1"/>
        <end position="36"/>
    </location>
</feature>
<evidence type="ECO:0000313" key="3">
    <source>
        <dbReference type="Proteomes" id="UP001153709"/>
    </source>
</evidence>
<evidence type="ECO:0000313" key="2">
    <source>
        <dbReference type="EMBL" id="CAG9829709.1"/>
    </source>
</evidence>
<protein>
    <submittedName>
        <fullName evidence="2">Uncharacterized protein</fullName>
    </submittedName>
</protein>
<proteinExistence type="predicted"/>